<protein>
    <submittedName>
        <fullName evidence="1">Uncharacterized protein</fullName>
    </submittedName>
</protein>
<accession>A0ABV8H1L4</accession>
<evidence type="ECO:0000313" key="2">
    <source>
        <dbReference type="Proteomes" id="UP001595793"/>
    </source>
</evidence>
<evidence type="ECO:0000313" key="1">
    <source>
        <dbReference type="EMBL" id="MFC4025785.1"/>
    </source>
</evidence>
<organism evidence="1 2">
    <name type="scientific">Zunongwangia endophytica</name>
    <dbReference type="NCBI Taxonomy" id="1808945"/>
    <lineage>
        <taxon>Bacteria</taxon>
        <taxon>Pseudomonadati</taxon>
        <taxon>Bacteroidota</taxon>
        <taxon>Flavobacteriia</taxon>
        <taxon>Flavobacteriales</taxon>
        <taxon>Flavobacteriaceae</taxon>
        <taxon>Zunongwangia</taxon>
    </lineage>
</organism>
<gene>
    <name evidence="1" type="ORF">ACFOS1_00050</name>
</gene>
<keyword evidence="2" id="KW-1185">Reference proteome</keyword>
<name>A0ABV8H1L4_9FLAO</name>
<dbReference type="Proteomes" id="UP001595793">
    <property type="component" value="Unassembled WGS sequence"/>
</dbReference>
<dbReference type="EMBL" id="JBHSAS010000001">
    <property type="protein sequence ID" value="MFC4025785.1"/>
    <property type="molecule type" value="Genomic_DNA"/>
</dbReference>
<dbReference type="PROSITE" id="PS51257">
    <property type="entry name" value="PROKAR_LIPOPROTEIN"/>
    <property type="match status" value="1"/>
</dbReference>
<sequence length="317" mass="35911">MFRQSAIKIFAYSIIVSLAFACKKDVKISEDDYQIASDTVNFQWLKLKQDGITINHGAILLPVKFEGIDKTFKMQLDLGINHNVIYGDSLEVITSAYPKLSQNIQHRDGYNVFYNKLAFRNDQKLKSDNLFIQQNFGDNGDLNDLDLIGTIGANEIKGKILIINFKSQNLVITDKLETWEEQNFSFTPLKFQNNQLYLDLIAGGNSHRFMYSTQASLFPLTTVDKNLFDKLTNKSFKQNKQLRSFGEKISFTGSDITTAVKIADLNLPINNKKAFFTEAKTAVKTLESENAKGVIGNDLFMNNTIVIDLVNNRFGIK</sequence>
<reference evidence="2" key="1">
    <citation type="journal article" date="2019" name="Int. J. Syst. Evol. Microbiol.">
        <title>The Global Catalogue of Microorganisms (GCM) 10K type strain sequencing project: providing services to taxonomists for standard genome sequencing and annotation.</title>
        <authorList>
            <consortium name="The Broad Institute Genomics Platform"/>
            <consortium name="The Broad Institute Genome Sequencing Center for Infectious Disease"/>
            <person name="Wu L."/>
            <person name="Ma J."/>
        </authorList>
    </citation>
    <scope>NUCLEOTIDE SEQUENCE [LARGE SCALE GENOMIC DNA]</scope>
    <source>
        <strain evidence="2">CECT 9128</strain>
    </source>
</reference>
<dbReference type="RefSeq" id="WP_290232267.1">
    <property type="nucleotide sequence ID" value="NZ_JAUFPZ010000002.1"/>
</dbReference>
<comment type="caution">
    <text evidence="1">The sequence shown here is derived from an EMBL/GenBank/DDBJ whole genome shotgun (WGS) entry which is preliminary data.</text>
</comment>
<proteinExistence type="predicted"/>